<gene>
    <name evidence="5" type="primary">gatA</name>
    <name evidence="7" type="ORF">APZ16_02180</name>
</gene>
<dbReference type="GO" id="GO:0030956">
    <property type="term" value="C:glutamyl-tRNA(Gln) amidotransferase complex"/>
    <property type="evidence" value="ECO:0007669"/>
    <property type="project" value="InterPro"/>
</dbReference>
<keyword evidence="7" id="KW-0808">Transferase</keyword>
<dbReference type="InterPro" id="IPR023631">
    <property type="entry name" value="Amidase_dom"/>
</dbReference>
<dbReference type="NCBIfam" id="TIGR00132">
    <property type="entry name" value="gatA"/>
    <property type="match status" value="1"/>
</dbReference>
<dbReference type="InterPro" id="IPR004412">
    <property type="entry name" value="GatA"/>
</dbReference>
<evidence type="ECO:0000256" key="3">
    <source>
        <dbReference type="ARBA" id="ARBA00022840"/>
    </source>
</evidence>
<dbReference type="EC" id="6.3.5.7" evidence="5"/>
<keyword evidence="4 5" id="KW-0648">Protein biosynthesis</keyword>
<comment type="subunit">
    <text evidence="5">Heterotrimer of A, B and C subunits.</text>
</comment>
<organism evidence="7 8">
    <name type="scientific">Hadarchaeum yellowstonense</name>
    <dbReference type="NCBI Taxonomy" id="1776334"/>
    <lineage>
        <taxon>Archaea</taxon>
        <taxon>Methanobacteriati</taxon>
        <taxon>Candidatus Hadarchaeota</taxon>
        <taxon>Candidatus Hadarchaeia</taxon>
        <taxon>Candidatus Hadarchaeales</taxon>
        <taxon>Candidatus Hadarchaeaceae</taxon>
        <taxon>Candidatus Hadarchaeum</taxon>
    </lineage>
</organism>
<keyword evidence="2 5" id="KW-0547">Nucleotide-binding</keyword>
<proteinExistence type="inferred from homology"/>
<evidence type="ECO:0000256" key="1">
    <source>
        <dbReference type="ARBA" id="ARBA00022598"/>
    </source>
</evidence>
<keyword evidence="3 5" id="KW-0067">ATP-binding</keyword>
<comment type="caution">
    <text evidence="7">The sequence shown here is derived from an EMBL/GenBank/DDBJ whole genome shotgun (WGS) entry which is preliminary data.</text>
</comment>
<dbReference type="GO" id="GO:0006412">
    <property type="term" value="P:translation"/>
    <property type="evidence" value="ECO:0007669"/>
    <property type="project" value="UniProtKB-UniRule"/>
</dbReference>
<sequence>MAEGTLAKLARIRGGELSAAENVASALERIQELDRRINSFIELNPNALAEAEAVDRKIKRGERVGKLAGLTIGIKSNINVAGLRATCASRTLQNYVSPYDAEVIKRIRAEDGIIIGMNNMDEFACGSSGETSAFGPTDNPAAPGHIPGGSSSGGAAAIAARLCDLCLGTDTGGSIRNPASHCGIVGLKPTYGLVPRQGLIDLGMSLDQIGPLSADVAGTALLLETIAGRSDNECIMLKVDRVNYSELLREKSLKGMRIGISEKFSELTDPAIMKVIDGQIEKLRDLGAEIVEVDLPNLERGLSAYYLIVSVEFFSGTRKFDGRKYGRRIEDVCGEEVLRRILRGRYISQKEYRGKFYQRALQVRTLVRRELLAAFERVDVIVGPTVPKLPHRLGTKITPMEMYAYDYLTVPANLAGICAGVVNAGRVNGIPVGLQVQGRVLGEPEVLRVMQALEAAG</sequence>
<evidence type="ECO:0000313" key="8">
    <source>
        <dbReference type="Proteomes" id="UP000074294"/>
    </source>
</evidence>
<reference evidence="7 8" key="1">
    <citation type="journal article" date="2016" name="Nat. Microbiol.">
        <title>Genomic inference of the metabolism of cosmopolitan subsurface Archaea, Hadesarchaea.</title>
        <authorList>
            <person name="Baker B.J."/>
            <person name="Saw J.H."/>
            <person name="Lind A.E."/>
            <person name="Lazar C.S."/>
            <person name="Hinrichs K.-U."/>
            <person name="Teske A.P."/>
            <person name="Ettema T.J."/>
        </authorList>
    </citation>
    <scope>NUCLEOTIDE SEQUENCE [LARGE SCALE GENOMIC DNA]</scope>
</reference>
<feature type="domain" description="Amidase" evidence="6">
    <location>
        <begin position="21"/>
        <end position="447"/>
    </location>
</feature>
<dbReference type="Pfam" id="PF01425">
    <property type="entry name" value="Amidase"/>
    <property type="match status" value="1"/>
</dbReference>
<evidence type="ECO:0000256" key="4">
    <source>
        <dbReference type="ARBA" id="ARBA00022917"/>
    </source>
</evidence>
<dbReference type="STRING" id="1776334.APZ16_02180"/>
<comment type="function">
    <text evidence="5">Allows the formation of correctly charged Gln-tRNA(Gln) through the transamidation of misacylated Glu-tRNA(Gln) in organisms which lack glutaminyl-tRNA synthetase. The reaction takes place in the presence of glutamine and ATP through an activated gamma-phospho-Glu-tRNA(Gln).</text>
</comment>
<dbReference type="PANTHER" id="PTHR11895:SF7">
    <property type="entry name" value="GLUTAMYL-TRNA(GLN) AMIDOTRANSFERASE SUBUNIT A, MITOCHONDRIAL"/>
    <property type="match status" value="1"/>
</dbReference>
<dbReference type="HAMAP" id="MF_00120">
    <property type="entry name" value="GatA"/>
    <property type="match status" value="1"/>
</dbReference>
<feature type="active site" description="Charge relay system" evidence="5">
    <location>
        <position position="150"/>
    </location>
</feature>
<evidence type="ECO:0000313" key="7">
    <source>
        <dbReference type="EMBL" id="KUO40823.1"/>
    </source>
</evidence>
<dbReference type="SUPFAM" id="SSF75304">
    <property type="entry name" value="Amidase signature (AS) enzymes"/>
    <property type="match status" value="1"/>
</dbReference>
<name>A0A147JWF5_HADYE</name>
<accession>A0A147JWF5</accession>
<feature type="active site" description="Acyl-ester intermediate" evidence="5">
    <location>
        <position position="174"/>
    </location>
</feature>
<dbReference type="GO" id="GO:0050567">
    <property type="term" value="F:glutaminyl-tRNA synthase (glutamine-hydrolyzing) activity"/>
    <property type="evidence" value="ECO:0007669"/>
    <property type="project" value="UniProtKB-UniRule"/>
</dbReference>
<dbReference type="GO" id="GO:0005524">
    <property type="term" value="F:ATP binding"/>
    <property type="evidence" value="ECO:0007669"/>
    <property type="project" value="UniProtKB-KW"/>
</dbReference>
<dbReference type="Proteomes" id="UP000074294">
    <property type="component" value="Unassembled WGS sequence"/>
</dbReference>
<protein>
    <recommendedName>
        <fullName evidence="5">Glutamyl-tRNA(Gln) amidotransferase subunit A</fullName>
        <shortName evidence="5">Glu-ADT subunit A</shortName>
        <ecNumber evidence="5">6.3.5.7</ecNumber>
    </recommendedName>
</protein>
<evidence type="ECO:0000259" key="6">
    <source>
        <dbReference type="Pfam" id="PF01425"/>
    </source>
</evidence>
<keyword evidence="1 5" id="KW-0436">Ligase</keyword>
<dbReference type="EMBL" id="LQMQ01000034">
    <property type="protein sequence ID" value="KUO40823.1"/>
    <property type="molecule type" value="Genomic_DNA"/>
</dbReference>
<dbReference type="InterPro" id="IPR036928">
    <property type="entry name" value="AS_sf"/>
</dbReference>
<dbReference type="PANTHER" id="PTHR11895">
    <property type="entry name" value="TRANSAMIDASE"/>
    <property type="match status" value="1"/>
</dbReference>
<evidence type="ECO:0000256" key="2">
    <source>
        <dbReference type="ARBA" id="ARBA00022741"/>
    </source>
</evidence>
<dbReference type="InterPro" id="IPR000120">
    <property type="entry name" value="Amidase"/>
</dbReference>
<feature type="active site" description="Charge relay system" evidence="5">
    <location>
        <position position="75"/>
    </location>
</feature>
<dbReference type="AlphaFoldDB" id="A0A147JWF5"/>
<dbReference type="GO" id="GO:0016740">
    <property type="term" value="F:transferase activity"/>
    <property type="evidence" value="ECO:0007669"/>
    <property type="project" value="UniProtKB-KW"/>
</dbReference>
<evidence type="ECO:0000256" key="5">
    <source>
        <dbReference type="HAMAP-Rule" id="MF_00120"/>
    </source>
</evidence>
<comment type="similarity">
    <text evidence="5">Belongs to the amidase family. GatA subfamily.</text>
</comment>
<dbReference type="Gene3D" id="3.90.1300.10">
    <property type="entry name" value="Amidase signature (AS) domain"/>
    <property type="match status" value="1"/>
</dbReference>
<comment type="catalytic activity">
    <reaction evidence="5">
        <text>L-glutamyl-tRNA(Gln) + L-glutamine + ATP + H2O = L-glutaminyl-tRNA(Gln) + L-glutamate + ADP + phosphate + H(+)</text>
        <dbReference type="Rhea" id="RHEA:17521"/>
        <dbReference type="Rhea" id="RHEA-COMP:9681"/>
        <dbReference type="Rhea" id="RHEA-COMP:9684"/>
        <dbReference type="ChEBI" id="CHEBI:15377"/>
        <dbReference type="ChEBI" id="CHEBI:15378"/>
        <dbReference type="ChEBI" id="CHEBI:29985"/>
        <dbReference type="ChEBI" id="CHEBI:30616"/>
        <dbReference type="ChEBI" id="CHEBI:43474"/>
        <dbReference type="ChEBI" id="CHEBI:58359"/>
        <dbReference type="ChEBI" id="CHEBI:78520"/>
        <dbReference type="ChEBI" id="CHEBI:78521"/>
        <dbReference type="ChEBI" id="CHEBI:456216"/>
        <dbReference type="EC" id="6.3.5.7"/>
    </reaction>
</comment>